<dbReference type="EMBL" id="BTSX01000005">
    <property type="protein sequence ID" value="GMS98276.1"/>
    <property type="molecule type" value="Genomic_DNA"/>
</dbReference>
<dbReference type="AlphaFoldDB" id="A0AAV5TVH1"/>
<reference evidence="2" key="1">
    <citation type="submission" date="2023-10" db="EMBL/GenBank/DDBJ databases">
        <title>Genome assembly of Pristionchus species.</title>
        <authorList>
            <person name="Yoshida K."/>
            <person name="Sommer R.J."/>
        </authorList>
    </citation>
    <scope>NUCLEOTIDE SEQUENCE</scope>
    <source>
        <strain evidence="2">RS0144</strain>
    </source>
</reference>
<dbReference type="Proteomes" id="UP001432027">
    <property type="component" value="Unassembled WGS sequence"/>
</dbReference>
<feature type="domain" description="F-box" evidence="1">
    <location>
        <begin position="1"/>
        <end position="49"/>
    </location>
</feature>
<dbReference type="InterPro" id="IPR001810">
    <property type="entry name" value="F-box_dom"/>
</dbReference>
<gene>
    <name evidence="2" type="ORF">PENTCL1PPCAC_20451</name>
</gene>
<dbReference type="Pfam" id="PF00646">
    <property type="entry name" value="F-box"/>
    <property type="match status" value="1"/>
</dbReference>
<comment type="caution">
    <text evidence="2">The sequence shown here is derived from an EMBL/GenBank/DDBJ whole genome shotgun (WGS) entry which is preliminary data.</text>
</comment>
<protein>
    <recommendedName>
        <fullName evidence="1">F-box domain-containing protein</fullName>
    </recommendedName>
</protein>
<feature type="non-terminal residue" evidence="2">
    <location>
        <position position="81"/>
    </location>
</feature>
<evidence type="ECO:0000313" key="2">
    <source>
        <dbReference type="EMBL" id="GMS98276.1"/>
    </source>
</evidence>
<feature type="non-terminal residue" evidence="2">
    <location>
        <position position="1"/>
    </location>
</feature>
<keyword evidence="3" id="KW-1185">Reference proteome</keyword>
<dbReference type="PROSITE" id="PS50181">
    <property type="entry name" value="FBOX"/>
    <property type="match status" value="1"/>
</dbReference>
<name>A0AAV5TVH1_9BILA</name>
<evidence type="ECO:0000313" key="3">
    <source>
        <dbReference type="Proteomes" id="UP001432027"/>
    </source>
</evidence>
<proteinExistence type="predicted"/>
<organism evidence="2 3">
    <name type="scientific">Pristionchus entomophagus</name>
    <dbReference type="NCBI Taxonomy" id="358040"/>
    <lineage>
        <taxon>Eukaryota</taxon>
        <taxon>Metazoa</taxon>
        <taxon>Ecdysozoa</taxon>
        <taxon>Nematoda</taxon>
        <taxon>Chromadorea</taxon>
        <taxon>Rhabditida</taxon>
        <taxon>Rhabditina</taxon>
        <taxon>Diplogasteromorpha</taxon>
        <taxon>Diplogasteroidea</taxon>
        <taxon>Neodiplogasteridae</taxon>
        <taxon>Pristionchus</taxon>
    </lineage>
</organism>
<accession>A0AAV5TVH1</accession>
<evidence type="ECO:0000259" key="1">
    <source>
        <dbReference type="PROSITE" id="PS50181"/>
    </source>
</evidence>
<sequence length="81" mass="9606">SMDVFSLPDVFLRKLMKTMGITDRLMLRRTCRAFEKLVAETHVGFFDFLDDQTSTLEFIRKFTNNWKIEYITFTSNNATQL</sequence>